<evidence type="ECO:0008006" key="4">
    <source>
        <dbReference type="Google" id="ProtNLM"/>
    </source>
</evidence>
<dbReference type="RefSeq" id="XP_818388.1">
    <property type="nucleotide sequence ID" value="XM_813295.1"/>
</dbReference>
<dbReference type="AlphaFoldDB" id="Q4DVI3"/>
<gene>
    <name evidence="2" type="ORF">Tc00.1047053507747.94</name>
</gene>
<dbReference type="PaxDb" id="353153-Q4DVI3"/>
<evidence type="ECO:0000256" key="1">
    <source>
        <dbReference type="SAM" id="SignalP"/>
    </source>
</evidence>
<proteinExistence type="predicted"/>
<feature type="signal peptide" evidence="1">
    <location>
        <begin position="1"/>
        <end position="20"/>
    </location>
</feature>
<protein>
    <recommendedName>
        <fullName evidence="4">Secreted protein</fullName>
    </recommendedName>
</protein>
<name>Q4DVI3_TRYCC</name>
<accession>Q4DVI3</accession>
<reference evidence="2 3" key="1">
    <citation type="journal article" date="2005" name="Science">
        <title>The genome sequence of Trypanosoma cruzi, etiologic agent of Chagas disease.</title>
        <authorList>
            <person name="El-Sayed N.M."/>
            <person name="Myler P.J."/>
            <person name="Bartholomeu D.C."/>
            <person name="Nilsson D."/>
            <person name="Aggarwal G."/>
            <person name="Tran A.N."/>
            <person name="Ghedin E."/>
            <person name="Worthey E.A."/>
            <person name="Delcher A.L."/>
            <person name="Blandin G."/>
            <person name="Westenberger S.J."/>
            <person name="Caler E."/>
            <person name="Cerqueira G.C."/>
            <person name="Branche C."/>
            <person name="Haas B."/>
            <person name="Anupama A."/>
            <person name="Arner E."/>
            <person name="Aslund L."/>
            <person name="Attipoe P."/>
            <person name="Bontempi E."/>
            <person name="Bringaud F."/>
            <person name="Burton P."/>
            <person name="Cadag E."/>
            <person name="Campbell D.A."/>
            <person name="Carrington M."/>
            <person name="Crabtree J."/>
            <person name="Darban H."/>
            <person name="da Silveira J.F."/>
            <person name="de Jong P."/>
            <person name="Edwards K."/>
            <person name="Englund P.T."/>
            <person name="Fazelina G."/>
            <person name="Feldblyum T."/>
            <person name="Ferella M."/>
            <person name="Frasch A.C."/>
            <person name="Gull K."/>
            <person name="Horn D."/>
            <person name="Hou L."/>
            <person name="Huang Y."/>
            <person name="Kindlund E."/>
            <person name="Klingbeil M."/>
            <person name="Kluge S."/>
            <person name="Koo H."/>
            <person name="Lacerda D."/>
            <person name="Levin M.J."/>
            <person name="Lorenzi H."/>
            <person name="Louie T."/>
            <person name="Machado C.R."/>
            <person name="McCulloch R."/>
            <person name="McKenna A."/>
            <person name="Mizuno Y."/>
            <person name="Mottram J.C."/>
            <person name="Nelson S."/>
            <person name="Ochaya S."/>
            <person name="Osoegawa K."/>
            <person name="Pai G."/>
            <person name="Parsons M."/>
            <person name="Pentony M."/>
            <person name="Pettersson U."/>
            <person name="Pop M."/>
            <person name="Ramirez J.L."/>
            <person name="Rinta J."/>
            <person name="Robertson L."/>
            <person name="Salzberg S.L."/>
            <person name="Sanchez D.O."/>
            <person name="Seyler A."/>
            <person name="Sharma R."/>
            <person name="Shetty J."/>
            <person name="Simpson A.J."/>
            <person name="Sisk E."/>
            <person name="Tammi M.T."/>
            <person name="Tarleton R."/>
            <person name="Teixeira S."/>
            <person name="Van Aken S."/>
            <person name="Vogt C."/>
            <person name="Ward P.N."/>
            <person name="Wickstead B."/>
            <person name="Wortman J."/>
            <person name="White O."/>
            <person name="Fraser C.M."/>
            <person name="Stuart K.D."/>
            <person name="Andersson B."/>
        </authorList>
    </citation>
    <scope>NUCLEOTIDE SEQUENCE [LARGE SCALE GENOMIC DNA]</scope>
    <source>
        <strain evidence="2 3">CL Brener</strain>
    </source>
</reference>
<evidence type="ECO:0000313" key="3">
    <source>
        <dbReference type="Proteomes" id="UP000002296"/>
    </source>
</evidence>
<dbReference type="GeneID" id="3550616"/>
<keyword evidence="3" id="KW-1185">Reference proteome</keyword>
<feature type="chain" id="PRO_5004237636" description="Secreted protein" evidence="1">
    <location>
        <begin position="21"/>
        <end position="78"/>
    </location>
</feature>
<organism evidence="2 3">
    <name type="scientific">Trypanosoma cruzi (strain CL Brener)</name>
    <dbReference type="NCBI Taxonomy" id="353153"/>
    <lineage>
        <taxon>Eukaryota</taxon>
        <taxon>Discoba</taxon>
        <taxon>Euglenozoa</taxon>
        <taxon>Kinetoplastea</taxon>
        <taxon>Metakinetoplastina</taxon>
        <taxon>Trypanosomatida</taxon>
        <taxon>Trypanosomatidae</taxon>
        <taxon>Trypanosoma</taxon>
        <taxon>Schizotrypanum</taxon>
    </lineage>
</organism>
<dbReference type="EMBL" id="AAHK01000145">
    <property type="protein sequence ID" value="EAN96537.1"/>
    <property type="molecule type" value="Genomic_DNA"/>
</dbReference>
<evidence type="ECO:0000313" key="2">
    <source>
        <dbReference type="EMBL" id="EAN96537.1"/>
    </source>
</evidence>
<keyword evidence="1" id="KW-0732">Signal</keyword>
<dbReference type="Proteomes" id="UP000002296">
    <property type="component" value="Unassembled WGS sequence"/>
</dbReference>
<dbReference type="InParanoid" id="Q4DVI3"/>
<dbReference type="KEGG" id="tcr:507747.94"/>
<comment type="caution">
    <text evidence="2">The sequence shown here is derived from an EMBL/GenBank/DDBJ whole genome shotgun (WGS) entry which is preliminary data.</text>
</comment>
<sequence length="78" mass="8369">MAMRMTGRVLLVCPLRAVVAIAVRVSISSRGGVLSCGGSARWMAAEGQEEGQMRPPWRNACVIGWPSSLEALRDCCCC</sequence>